<dbReference type="RefSeq" id="WP_264486062.1">
    <property type="nucleotide sequence ID" value="NZ_JAPDDT010000002.1"/>
</dbReference>
<gene>
    <name evidence="2" type="ORF">OKA05_05270</name>
</gene>
<evidence type="ECO:0000313" key="3">
    <source>
        <dbReference type="Proteomes" id="UP001320876"/>
    </source>
</evidence>
<keyword evidence="1" id="KW-0472">Membrane</keyword>
<reference evidence="2 3" key="1">
    <citation type="submission" date="2022-10" db="EMBL/GenBank/DDBJ databases">
        <title>Luteolibacter arcticus strain CCTCC AB 2014275, whole genome shotgun sequencing project.</title>
        <authorList>
            <person name="Zhao G."/>
            <person name="Shen L."/>
        </authorList>
    </citation>
    <scope>NUCLEOTIDE SEQUENCE [LARGE SCALE GENOMIC DNA]</scope>
    <source>
        <strain evidence="2 3">CCTCC AB 2014275</strain>
    </source>
</reference>
<organism evidence="2 3">
    <name type="scientific">Luteolibacter arcticus</name>
    <dbReference type="NCBI Taxonomy" id="1581411"/>
    <lineage>
        <taxon>Bacteria</taxon>
        <taxon>Pseudomonadati</taxon>
        <taxon>Verrucomicrobiota</taxon>
        <taxon>Verrucomicrobiia</taxon>
        <taxon>Verrucomicrobiales</taxon>
        <taxon>Verrucomicrobiaceae</taxon>
        <taxon>Luteolibacter</taxon>
    </lineage>
</organism>
<keyword evidence="3" id="KW-1185">Reference proteome</keyword>
<feature type="transmembrane region" description="Helical" evidence="1">
    <location>
        <begin position="104"/>
        <end position="128"/>
    </location>
</feature>
<keyword evidence="1" id="KW-1133">Transmembrane helix</keyword>
<protein>
    <recommendedName>
        <fullName evidence="4">ECF transporter S component</fullName>
    </recommendedName>
</protein>
<evidence type="ECO:0000256" key="1">
    <source>
        <dbReference type="SAM" id="Phobius"/>
    </source>
</evidence>
<feature type="transmembrane region" description="Helical" evidence="1">
    <location>
        <begin position="79"/>
        <end position="97"/>
    </location>
</feature>
<sequence>MQRPWIPALVLLALLIAFRCLGAAFSHEMPNFQPLPALFLCSIIFLRGTKAWALPIAAWLISNPLASMLQGYAPFAHGGVTVAFLALLLTGVMALPLRKSPSPALVLGGGVVAALLFHLVTNTAVWLADPTYAKSGEGLWQALWTGRPGEMPTWIFLRNLVAANGVFTALFLLARRSWLPVREAAAPAALHTR</sequence>
<evidence type="ECO:0000313" key="2">
    <source>
        <dbReference type="EMBL" id="MCW1921952.1"/>
    </source>
</evidence>
<keyword evidence="1" id="KW-0812">Transmembrane</keyword>
<feature type="transmembrane region" description="Helical" evidence="1">
    <location>
        <begin position="32"/>
        <end position="49"/>
    </location>
</feature>
<feature type="transmembrane region" description="Helical" evidence="1">
    <location>
        <begin position="154"/>
        <end position="174"/>
    </location>
</feature>
<dbReference type="InterPro" id="IPR046487">
    <property type="entry name" value="DUF6580"/>
</dbReference>
<comment type="caution">
    <text evidence="2">The sequence shown here is derived from an EMBL/GenBank/DDBJ whole genome shotgun (WGS) entry which is preliminary data.</text>
</comment>
<dbReference type="Proteomes" id="UP001320876">
    <property type="component" value="Unassembled WGS sequence"/>
</dbReference>
<proteinExistence type="predicted"/>
<evidence type="ECO:0008006" key="4">
    <source>
        <dbReference type="Google" id="ProtNLM"/>
    </source>
</evidence>
<accession>A0ABT3GEB6</accession>
<name>A0ABT3GEB6_9BACT</name>
<dbReference type="EMBL" id="JAPDDT010000002">
    <property type="protein sequence ID" value="MCW1921952.1"/>
    <property type="molecule type" value="Genomic_DNA"/>
</dbReference>
<dbReference type="Pfam" id="PF20221">
    <property type="entry name" value="DUF6580"/>
    <property type="match status" value="1"/>
</dbReference>